<organism evidence="2">
    <name type="scientific">Acinetobacter baumannii</name>
    <dbReference type="NCBI Taxonomy" id="470"/>
    <lineage>
        <taxon>Bacteria</taxon>
        <taxon>Pseudomonadati</taxon>
        <taxon>Pseudomonadota</taxon>
        <taxon>Gammaproteobacteria</taxon>
        <taxon>Moraxellales</taxon>
        <taxon>Moraxellaceae</taxon>
        <taxon>Acinetobacter</taxon>
        <taxon>Acinetobacter calcoaceticus/baumannii complex</taxon>
    </lineage>
</organism>
<gene>
    <name evidence="2" type="ORF">FPK87_25515</name>
</gene>
<feature type="compositionally biased region" description="Acidic residues" evidence="1">
    <location>
        <begin position="16"/>
        <end position="41"/>
    </location>
</feature>
<protein>
    <submittedName>
        <fullName evidence="2">MsyB family protein</fullName>
    </submittedName>
</protein>
<feature type="non-terminal residue" evidence="2">
    <location>
        <position position="1"/>
    </location>
</feature>
<feature type="compositionally biased region" description="Basic and acidic residues" evidence="1">
    <location>
        <begin position="1"/>
        <end position="15"/>
    </location>
</feature>
<sequence length="41" mass="4991">ELRQEWLEENTLHEWDEGEFQLEPSLDTEEGQTAADEWDER</sequence>
<dbReference type="InterPro" id="IPR025729">
    <property type="entry name" value="MsyB"/>
</dbReference>
<dbReference type="AlphaFoldDB" id="A0ABD5DF89"/>
<proteinExistence type="predicted"/>
<feature type="region of interest" description="Disordered" evidence="1">
    <location>
        <begin position="1"/>
        <end position="41"/>
    </location>
</feature>
<dbReference type="EMBL" id="VMBB01001095">
    <property type="protein sequence ID" value="MDR8263780.1"/>
    <property type="molecule type" value="Genomic_DNA"/>
</dbReference>
<evidence type="ECO:0000256" key="1">
    <source>
        <dbReference type="SAM" id="MobiDB-lite"/>
    </source>
</evidence>
<comment type="caution">
    <text evidence="2">The sequence shown here is derived from an EMBL/GenBank/DDBJ whole genome shotgun (WGS) entry which is preliminary data.</text>
</comment>
<name>A0ABD5DF89_ACIBA</name>
<reference evidence="2" key="1">
    <citation type="submission" date="2019-07" db="EMBL/GenBank/DDBJ databases">
        <title>Biological characteristics of mucoid Acinetobacter baumannii from a general hospital in China.</title>
        <authorList>
            <person name="Hua X."/>
            <person name="Yu Y."/>
        </authorList>
    </citation>
    <scope>NUCLEOTIDE SEQUENCE [LARGE SCALE GENOMIC DNA]</scope>
    <source>
        <strain evidence="2">N41</strain>
    </source>
</reference>
<accession>A0ABD5DF89</accession>
<dbReference type="Pfam" id="PF13984">
    <property type="entry name" value="MsyB"/>
    <property type="match status" value="1"/>
</dbReference>
<evidence type="ECO:0000313" key="2">
    <source>
        <dbReference type="EMBL" id="MDR8263780.1"/>
    </source>
</evidence>